<feature type="transmembrane region" description="Helical" evidence="7">
    <location>
        <begin position="245"/>
        <end position="265"/>
    </location>
</feature>
<sequence>MFTYTVKRLLQSLIVVWAAVTLMFALFFVIPGDPISLKSGEKALPQDILDNIERKYGLDKPVYVQYLRFWGNLFRGDLGYSYKNDKSVNTILHDGLSTSARLLFWGALFQLIIALTVGLTSAIKRGSLGDRIGTVFSVGIQGIPVFVSGLLAQYLFGVLPFQLHWEWLNFFKPWPQSWHAGVIPGDSWKGIILPALVVAVVDAAFIARMLRSSLLEVLRADYIRTAFAKGLSARRVWFHHALRNALIPVVTVYGTSLIAIFGVAVQTEKVFSLPGMGSTIADSALSQDAPVVLGLAIVVIAFGAVVNLIVDLSYALIDPRIKIDAKAVH</sequence>
<dbReference type="Pfam" id="PF19300">
    <property type="entry name" value="BPD_transp_1_N"/>
    <property type="match status" value="1"/>
</dbReference>
<dbReference type="Pfam" id="PF00528">
    <property type="entry name" value="BPD_transp_1"/>
    <property type="match status" value="1"/>
</dbReference>
<evidence type="ECO:0000256" key="5">
    <source>
        <dbReference type="ARBA" id="ARBA00022989"/>
    </source>
</evidence>
<protein>
    <submittedName>
        <fullName evidence="9">Unannotated protein</fullName>
    </submittedName>
</protein>
<evidence type="ECO:0000256" key="6">
    <source>
        <dbReference type="ARBA" id="ARBA00023136"/>
    </source>
</evidence>
<proteinExistence type="predicted"/>
<dbReference type="GO" id="GO:0055085">
    <property type="term" value="P:transmembrane transport"/>
    <property type="evidence" value="ECO:0007669"/>
    <property type="project" value="InterPro"/>
</dbReference>
<reference evidence="9" key="1">
    <citation type="submission" date="2020-05" db="EMBL/GenBank/DDBJ databases">
        <authorList>
            <person name="Chiriac C."/>
            <person name="Salcher M."/>
            <person name="Ghai R."/>
            <person name="Kavagutti S V."/>
        </authorList>
    </citation>
    <scope>NUCLEOTIDE SEQUENCE</scope>
</reference>
<keyword evidence="2" id="KW-0813">Transport</keyword>
<gene>
    <name evidence="9" type="ORF">UFOPK1412_00632</name>
</gene>
<feature type="transmembrane region" description="Helical" evidence="7">
    <location>
        <begin position="191"/>
        <end position="210"/>
    </location>
</feature>
<evidence type="ECO:0000256" key="2">
    <source>
        <dbReference type="ARBA" id="ARBA00022448"/>
    </source>
</evidence>
<feature type="transmembrane region" description="Helical" evidence="7">
    <location>
        <begin position="12"/>
        <end position="30"/>
    </location>
</feature>
<evidence type="ECO:0000259" key="8">
    <source>
        <dbReference type="PROSITE" id="PS50928"/>
    </source>
</evidence>
<dbReference type="InterPro" id="IPR045621">
    <property type="entry name" value="BPD_transp_1_N"/>
</dbReference>
<dbReference type="PROSITE" id="PS50928">
    <property type="entry name" value="ABC_TM1"/>
    <property type="match status" value="1"/>
</dbReference>
<evidence type="ECO:0000313" key="9">
    <source>
        <dbReference type="EMBL" id="CAB4540602.1"/>
    </source>
</evidence>
<dbReference type="CDD" id="cd06261">
    <property type="entry name" value="TM_PBP2"/>
    <property type="match status" value="1"/>
</dbReference>
<evidence type="ECO:0000256" key="3">
    <source>
        <dbReference type="ARBA" id="ARBA00022475"/>
    </source>
</evidence>
<comment type="subcellular location">
    <subcellularLocation>
        <location evidence="1">Cell membrane</location>
        <topology evidence="1">Multi-pass membrane protein</topology>
    </subcellularLocation>
</comment>
<dbReference type="PANTHER" id="PTHR43163:SF6">
    <property type="entry name" value="DIPEPTIDE TRANSPORT SYSTEM PERMEASE PROTEIN DPPB-RELATED"/>
    <property type="match status" value="1"/>
</dbReference>
<evidence type="ECO:0000256" key="7">
    <source>
        <dbReference type="SAM" id="Phobius"/>
    </source>
</evidence>
<evidence type="ECO:0000256" key="4">
    <source>
        <dbReference type="ARBA" id="ARBA00022692"/>
    </source>
</evidence>
<dbReference type="EMBL" id="CAEZSI010000073">
    <property type="protein sequence ID" value="CAB4540602.1"/>
    <property type="molecule type" value="Genomic_DNA"/>
</dbReference>
<feature type="transmembrane region" description="Helical" evidence="7">
    <location>
        <begin position="291"/>
        <end position="317"/>
    </location>
</feature>
<evidence type="ECO:0000256" key="1">
    <source>
        <dbReference type="ARBA" id="ARBA00004651"/>
    </source>
</evidence>
<dbReference type="PANTHER" id="PTHR43163">
    <property type="entry name" value="DIPEPTIDE TRANSPORT SYSTEM PERMEASE PROTEIN DPPB-RELATED"/>
    <property type="match status" value="1"/>
</dbReference>
<feature type="transmembrane region" description="Helical" evidence="7">
    <location>
        <begin position="135"/>
        <end position="156"/>
    </location>
</feature>
<dbReference type="SUPFAM" id="SSF161098">
    <property type="entry name" value="MetI-like"/>
    <property type="match status" value="1"/>
</dbReference>
<keyword evidence="5 7" id="KW-1133">Transmembrane helix</keyword>
<dbReference type="GO" id="GO:0005886">
    <property type="term" value="C:plasma membrane"/>
    <property type="evidence" value="ECO:0007669"/>
    <property type="project" value="UniProtKB-SubCell"/>
</dbReference>
<dbReference type="InterPro" id="IPR035906">
    <property type="entry name" value="MetI-like_sf"/>
</dbReference>
<dbReference type="AlphaFoldDB" id="A0A6J6BNP0"/>
<dbReference type="InterPro" id="IPR000515">
    <property type="entry name" value="MetI-like"/>
</dbReference>
<organism evidence="9">
    <name type="scientific">freshwater metagenome</name>
    <dbReference type="NCBI Taxonomy" id="449393"/>
    <lineage>
        <taxon>unclassified sequences</taxon>
        <taxon>metagenomes</taxon>
        <taxon>ecological metagenomes</taxon>
    </lineage>
</organism>
<keyword evidence="3" id="KW-1003">Cell membrane</keyword>
<name>A0A6J6BNP0_9ZZZZ</name>
<dbReference type="Gene3D" id="1.10.3720.10">
    <property type="entry name" value="MetI-like"/>
    <property type="match status" value="1"/>
</dbReference>
<accession>A0A6J6BNP0</accession>
<feature type="transmembrane region" description="Helical" evidence="7">
    <location>
        <begin position="102"/>
        <end position="123"/>
    </location>
</feature>
<keyword evidence="6 7" id="KW-0472">Membrane</keyword>
<feature type="domain" description="ABC transmembrane type-1" evidence="8">
    <location>
        <begin position="96"/>
        <end position="310"/>
    </location>
</feature>
<keyword evidence="4 7" id="KW-0812">Transmembrane</keyword>